<dbReference type="Gene3D" id="1.20.1180.10">
    <property type="entry name" value="Udp N-acetylglucosamine O-acyltransferase, C-terminal domain"/>
    <property type="match status" value="1"/>
</dbReference>
<keyword evidence="4 9" id="KW-0808">Transferase</keyword>
<accession>A0A060RBP9</accession>
<keyword evidence="6 9" id="KW-0012">Acyltransferase</keyword>
<evidence type="ECO:0000313" key="10">
    <source>
        <dbReference type="Proteomes" id="UP000027616"/>
    </source>
</evidence>
<evidence type="ECO:0000256" key="1">
    <source>
        <dbReference type="ARBA" id="ARBA00022490"/>
    </source>
</evidence>
<dbReference type="NCBIfam" id="TIGR01852">
    <property type="entry name" value="lipid_A_lpxA"/>
    <property type="match status" value="1"/>
</dbReference>
<evidence type="ECO:0000259" key="7">
    <source>
        <dbReference type="Pfam" id="PF13720"/>
    </source>
</evidence>
<keyword evidence="1" id="KW-0963">Cytoplasm</keyword>
<evidence type="ECO:0000256" key="3">
    <source>
        <dbReference type="ARBA" id="ARBA00022556"/>
    </source>
</evidence>
<dbReference type="CDD" id="cd03351">
    <property type="entry name" value="LbH_UDP-GlcNAc_AT"/>
    <property type="match status" value="1"/>
</dbReference>
<dbReference type="InterPro" id="IPR029098">
    <property type="entry name" value="Acetyltransf_C"/>
</dbReference>
<dbReference type="InterPro" id="IPR056729">
    <property type="entry name" value="GMPPB_C"/>
</dbReference>
<dbReference type="eggNOG" id="COG1043">
    <property type="taxonomic scope" value="Bacteria"/>
</dbReference>
<dbReference type="InterPro" id="IPR001451">
    <property type="entry name" value="Hexapep"/>
</dbReference>
<protein>
    <submittedName>
        <fullName evidence="9">Acyl-[acyl-carrier-protein]--UDP-N-acetylglucosa mine O-acyltransferase</fullName>
        <ecNumber evidence="9">2.3.1.129</ecNumber>
    </submittedName>
</protein>
<keyword evidence="3" id="KW-0441">Lipid A biosynthesis</keyword>
<organism evidence="9 10">
    <name type="scientific">Mucinivorans hirudinis</name>
    <dbReference type="NCBI Taxonomy" id="1433126"/>
    <lineage>
        <taxon>Bacteria</taxon>
        <taxon>Pseudomonadati</taxon>
        <taxon>Bacteroidota</taxon>
        <taxon>Bacteroidia</taxon>
        <taxon>Bacteroidales</taxon>
        <taxon>Rikenellaceae</taxon>
        <taxon>Mucinivorans</taxon>
    </lineage>
</organism>
<dbReference type="PIRSF" id="PIRSF000456">
    <property type="entry name" value="UDP-GlcNAc_acltr"/>
    <property type="match status" value="1"/>
</dbReference>
<evidence type="ECO:0000313" key="9">
    <source>
        <dbReference type="EMBL" id="CDN33045.1"/>
    </source>
</evidence>
<keyword evidence="2" id="KW-0444">Lipid biosynthesis</keyword>
<sequence length="262" mass="28075">MISPLAYIDPAAKIGEGVTIEPFAYIQGKVVIGDGCHIFQNASVMDGAILGKNCQVHSGAVVSGIPQDLKFRGEETTAVIGDNTVIRECATVNRGTAARGVTTVGRNCLLMAYAHVGHDCVVGDNVILVNCVALAGEVEVGDYAILSGHVGVHQFCRVGSHVMISGGTMVAQDIPHFAMVAHQPPSYVGINAIGLRRRGFTSEQITLIQDINRVIFQSGMRYSAACDKVEAEFQQSEIRDLIISFIRESKRGVCKPYRGISE</sequence>
<evidence type="ECO:0000256" key="5">
    <source>
        <dbReference type="ARBA" id="ARBA00023098"/>
    </source>
</evidence>
<reference evidence="9 10" key="1">
    <citation type="journal article" date="2015" name="Genome Announc.">
        <title>Complete Genome Sequence of the Novel Leech Symbiont Mucinivorans hirudinis M3T.</title>
        <authorList>
            <person name="Nelson M.C."/>
            <person name="Bomar L."/>
            <person name="Graf J."/>
        </authorList>
    </citation>
    <scope>NUCLEOTIDE SEQUENCE [LARGE SCALE GENOMIC DNA]</scope>
    <source>
        <strain evidence="10">M3</strain>
    </source>
</reference>
<gene>
    <name evidence="9" type="ORF">BN938_2980</name>
</gene>
<dbReference type="InterPro" id="IPR037157">
    <property type="entry name" value="Acetyltransf_C_sf"/>
</dbReference>
<dbReference type="Proteomes" id="UP000027616">
    <property type="component" value="Chromosome I"/>
</dbReference>
<evidence type="ECO:0000256" key="6">
    <source>
        <dbReference type="ARBA" id="ARBA00023315"/>
    </source>
</evidence>
<dbReference type="Pfam" id="PF13720">
    <property type="entry name" value="Acetyltransf_11"/>
    <property type="match status" value="1"/>
</dbReference>
<dbReference type="HOGENOM" id="CLU_061249_0_0_10"/>
<proteinExistence type="predicted"/>
<dbReference type="KEGG" id="rbc:BN938_2980"/>
<feature type="domain" description="UDP N-acetylglucosamine O-acyltransferase C-terminal" evidence="7">
    <location>
        <begin position="173"/>
        <end position="254"/>
    </location>
</feature>
<keyword evidence="10" id="KW-1185">Reference proteome</keyword>
<evidence type="ECO:0000256" key="2">
    <source>
        <dbReference type="ARBA" id="ARBA00022516"/>
    </source>
</evidence>
<dbReference type="GO" id="GO:0009245">
    <property type="term" value="P:lipid A biosynthetic process"/>
    <property type="evidence" value="ECO:0007669"/>
    <property type="project" value="UniProtKB-KW"/>
</dbReference>
<evidence type="ECO:0000256" key="4">
    <source>
        <dbReference type="ARBA" id="ARBA00022679"/>
    </source>
</evidence>
<feature type="domain" description="Mannose-1-phosphate guanyltransferase C-terminal" evidence="8">
    <location>
        <begin position="5"/>
        <end position="95"/>
    </location>
</feature>
<dbReference type="InterPro" id="IPR010137">
    <property type="entry name" value="Lipid_A_LpxA"/>
</dbReference>
<dbReference type="EMBL" id="HG934468">
    <property type="protein sequence ID" value="CDN33045.1"/>
    <property type="molecule type" value="Genomic_DNA"/>
</dbReference>
<dbReference type="OrthoDB" id="9807278at2"/>
<dbReference type="AlphaFoldDB" id="A0A060RBP9"/>
<dbReference type="PATRIC" id="fig|1433126.3.peg.2951"/>
<dbReference type="PANTHER" id="PTHR43480:SF1">
    <property type="entry name" value="ACYL-[ACYL-CARRIER-PROTEIN]--UDP-N-ACETYLGLUCOSAMINE O-ACYLTRANSFERASE, MITOCHONDRIAL-RELATED"/>
    <property type="match status" value="1"/>
</dbReference>
<dbReference type="STRING" id="1433126.BN938_2980"/>
<dbReference type="NCBIfam" id="NF003657">
    <property type="entry name" value="PRK05289.1"/>
    <property type="match status" value="1"/>
</dbReference>
<dbReference type="Pfam" id="PF25087">
    <property type="entry name" value="GMPPB_C"/>
    <property type="match status" value="1"/>
</dbReference>
<dbReference type="GO" id="GO:0008780">
    <property type="term" value="F:acyl-[acyl-carrier-protein]-UDP-N-acetylglucosamine O-acyltransferase activity"/>
    <property type="evidence" value="ECO:0007669"/>
    <property type="project" value="UniProtKB-EC"/>
</dbReference>
<dbReference type="PANTHER" id="PTHR43480">
    <property type="entry name" value="ACYL-[ACYL-CARRIER-PROTEIN]--UDP-N-ACETYLGLUCOSAMINE O-ACYLTRANSFERASE"/>
    <property type="match status" value="1"/>
</dbReference>
<name>A0A060RBP9_9BACT</name>
<dbReference type="GO" id="GO:0016020">
    <property type="term" value="C:membrane"/>
    <property type="evidence" value="ECO:0007669"/>
    <property type="project" value="GOC"/>
</dbReference>
<dbReference type="Gene3D" id="2.160.10.10">
    <property type="entry name" value="Hexapeptide repeat proteins"/>
    <property type="match status" value="1"/>
</dbReference>
<dbReference type="SUPFAM" id="SSF51161">
    <property type="entry name" value="Trimeric LpxA-like enzymes"/>
    <property type="match status" value="1"/>
</dbReference>
<dbReference type="Pfam" id="PF00132">
    <property type="entry name" value="Hexapep"/>
    <property type="match status" value="1"/>
</dbReference>
<dbReference type="InterPro" id="IPR011004">
    <property type="entry name" value="Trimer_LpxA-like_sf"/>
</dbReference>
<dbReference type="EC" id="2.3.1.129" evidence="9"/>
<keyword evidence="5" id="KW-0443">Lipid metabolism</keyword>
<evidence type="ECO:0000259" key="8">
    <source>
        <dbReference type="Pfam" id="PF25087"/>
    </source>
</evidence>